<dbReference type="EMBL" id="WHUG01000004">
    <property type="protein sequence ID" value="MQA39035.1"/>
    <property type="molecule type" value="Genomic_DNA"/>
</dbReference>
<reference evidence="1 2" key="1">
    <citation type="submission" date="2019-10" db="EMBL/GenBank/DDBJ databases">
        <title>Two novel species isolated from a subtropical stream in China.</title>
        <authorList>
            <person name="Lu H."/>
        </authorList>
    </citation>
    <scope>NUCLEOTIDE SEQUENCE [LARGE SCALE GENOMIC DNA]</scope>
    <source>
        <strain evidence="1 2">FT29W</strain>
    </source>
</reference>
<comment type="caution">
    <text evidence="1">The sequence shown here is derived from an EMBL/GenBank/DDBJ whole genome shotgun (WGS) entry which is preliminary data.</text>
</comment>
<proteinExistence type="predicted"/>
<evidence type="ECO:0000313" key="2">
    <source>
        <dbReference type="Proteomes" id="UP000440498"/>
    </source>
</evidence>
<dbReference type="Pfam" id="PF08813">
    <property type="entry name" value="Phage_tail_3"/>
    <property type="match status" value="1"/>
</dbReference>
<protein>
    <submittedName>
        <fullName evidence="1">Phage tail protein</fullName>
    </submittedName>
</protein>
<dbReference type="Gene3D" id="2.40.30.180">
    <property type="entry name" value="Ubiquitin-activating enzyme E1, FCCH domain"/>
    <property type="match status" value="1"/>
</dbReference>
<keyword evidence="2" id="KW-1185">Reference proteome</keyword>
<gene>
    <name evidence="1" type="ORF">GEV02_12795</name>
</gene>
<evidence type="ECO:0000313" key="1">
    <source>
        <dbReference type="EMBL" id="MQA39035.1"/>
    </source>
</evidence>
<sequence length="215" mass="22779">MPQVPTGSTFFVATSFGSALTTTNVSNATEAVVTSAAHGLANGDIVEVTSGWGRLQLRAYRVKSSAANTFVLENADTTNLSFFPAGGGVGSVRKVNTMQQITQVMNPSASGGEAKKVVYKYVESDVEYSINDGFSAVSRSLEIDADAIGTPGYIALKTLTDVQSNTILKTMTKSGSFTLLPCTVAMNEEVIYQDGQINRVKVDFSGNNKSTRYAS</sequence>
<accession>A0A6A7N207</accession>
<name>A0A6A7N207_9BURK</name>
<dbReference type="InterPro" id="IPR042302">
    <property type="entry name" value="E1_FCCH_sf"/>
</dbReference>
<dbReference type="RefSeq" id="WP_152838333.1">
    <property type="nucleotide sequence ID" value="NZ_WHUG01000004.1"/>
</dbReference>
<dbReference type="Proteomes" id="UP000440498">
    <property type="component" value="Unassembled WGS sequence"/>
</dbReference>
<dbReference type="InterPro" id="IPR014918">
    <property type="entry name" value="Phage_tail_3"/>
</dbReference>
<organism evidence="1 2">
    <name type="scientific">Rugamonas aquatica</name>
    <dbReference type="NCBI Taxonomy" id="2743357"/>
    <lineage>
        <taxon>Bacteria</taxon>
        <taxon>Pseudomonadati</taxon>
        <taxon>Pseudomonadota</taxon>
        <taxon>Betaproteobacteria</taxon>
        <taxon>Burkholderiales</taxon>
        <taxon>Oxalobacteraceae</taxon>
        <taxon>Telluria group</taxon>
        <taxon>Rugamonas</taxon>
    </lineage>
</organism>
<dbReference type="AlphaFoldDB" id="A0A6A7N207"/>